<evidence type="ECO:0000313" key="3">
    <source>
        <dbReference type="EMBL" id="EGD80632.1"/>
    </source>
</evidence>
<protein>
    <recommendedName>
        <fullName evidence="2">ILEI/PANDER domain-containing protein</fullName>
    </recommendedName>
</protein>
<keyword evidence="1" id="KW-0732">Signal</keyword>
<feature type="chain" id="PRO_5003288293" description="ILEI/PANDER domain-containing protein" evidence="1">
    <location>
        <begin position="24"/>
        <end position="659"/>
    </location>
</feature>
<dbReference type="RefSeq" id="XP_004997193.1">
    <property type="nucleotide sequence ID" value="XM_004997136.1"/>
</dbReference>
<name>F2U158_SALR5</name>
<dbReference type="KEGG" id="sre:PTSG_01220"/>
<feature type="domain" description="ILEI/PANDER" evidence="2">
    <location>
        <begin position="338"/>
        <end position="431"/>
    </location>
</feature>
<dbReference type="GeneID" id="16077789"/>
<sequence length="659" mass="71837">MARLARRCGALFAVLLMLLVALASKHALVSAASNSTTTAIPTTTTTTTTPIVCQSASEQACARKGRMPCRNDPNVCGPCLRDHPYAARGGDPTQDGNSNCTSRIDRPKIATEQGHIVADALSGDIFLRFLNGQELSVSSLAALHTNMQNELSLALDDLRGEFATKLAELEAQYKAEIQSLRIALQRSNSSLESEIETLDSSKADVADVHRVESSIESVQSSVISINSALNNKVDLEGQASLETALRSDISIVASDGQDTANALEGLLETAARVTDVEASFEELRMDISEVSTAERNTASLFDGLIVKISAQSSGLCSGSARRLWINDEPYTWTSSWSRGINTVEFHPTTMQVVREQNFDTCCGSSPATEADRLTQYINGLAEGVPVVFVIHDEGISAADDELKSAIESMGSRYIRTITYRESWAMIGIKGAFPGTVPEAYGSKVDDPGCTRDPPVQDETAIISQLFFAGKLAPFNQELARRSYANGLERFRKRSSSTWDAMVWGGYISGDVAGIAELGTIPRTSNYQRYIDIKVYGSHRGYNVNSYFEFKHYVIMCGDKCSAALIDAAGRGTVSLYDTIHHDSNTYAGNGDIDIPPEGFVIALRFTPVIGANFDYTVVVNYYDFDEFHPSFVPSDHRCFDMRGNAGYSYPYVSFKCRDV</sequence>
<dbReference type="Proteomes" id="UP000007799">
    <property type="component" value="Unassembled WGS sequence"/>
</dbReference>
<dbReference type="PANTHER" id="PTHR15535:SF17">
    <property type="entry name" value="TRANSMEMBRANE PROTEIN"/>
    <property type="match status" value="1"/>
</dbReference>
<feature type="signal peptide" evidence="1">
    <location>
        <begin position="1"/>
        <end position="23"/>
    </location>
</feature>
<dbReference type="OrthoDB" id="5971574at2759"/>
<gene>
    <name evidence="3" type="ORF">PTSG_01220</name>
</gene>
<dbReference type="InParanoid" id="F2U158"/>
<dbReference type="STRING" id="946362.F2U158"/>
<evidence type="ECO:0000256" key="1">
    <source>
        <dbReference type="SAM" id="SignalP"/>
    </source>
</evidence>
<reference evidence="3" key="1">
    <citation type="submission" date="2009-08" db="EMBL/GenBank/DDBJ databases">
        <title>Annotation of Salpingoeca rosetta.</title>
        <authorList>
            <consortium name="The Broad Institute Genome Sequencing Platform"/>
            <person name="Russ C."/>
            <person name="Cuomo C."/>
            <person name="Burger G."/>
            <person name="Gray M.W."/>
            <person name="Holland P.W.H."/>
            <person name="King N."/>
            <person name="Lang F.B.F."/>
            <person name="Roger A.J."/>
            <person name="Ruiz-Trillo I."/>
            <person name="Young S.K."/>
            <person name="Zeng Q."/>
            <person name="Gargeya S."/>
            <person name="Alvarado L."/>
            <person name="Berlin A."/>
            <person name="Chapman S.B."/>
            <person name="Chen Z."/>
            <person name="Freedman E."/>
            <person name="Gellesch M."/>
            <person name="Goldberg J."/>
            <person name="Griggs A."/>
            <person name="Gujja S."/>
            <person name="Heilman E."/>
            <person name="Heiman D."/>
            <person name="Howarth C."/>
            <person name="Mehta T."/>
            <person name="Neiman D."/>
            <person name="Pearson M."/>
            <person name="Roberts A."/>
            <person name="Saif S."/>
            <person name="Shea T."/>
            <person name="Shenoy N."/>
            <person name="Sisk P."/>
            <person name="Stolte C."/>
            <person name="Sykes S."/>
            <person name="White J."/>
            <person name="Yandava C."/>
            <person name="Haas B."/>
            <person name="Nusbaum C."/>
            <person name="Birren B."/>
        </authorList>
    </citation>
    <scope>NUCLEOTIDE SEQUENCE [LARGE SCALE GENOMIC DNA]</scope>
    <source>
        <strain evidence="3">ATCC 50818</strain>
    </source>
</reference>
<dbReference type="Pfam" id="PF15711">
    <property type="entry name" value="ILEI"/>
    <property type="match status" value="1"/>
</dbReference>
<accession>F2U158</accession>
<evidence type="ECO:0000313" key="4">
    <source>
        <dbReference type="Proteomes" id="UP000007799"/>
    </source>
</evidence>
<dbReference type="PROSITE" id="PS52031">
    <property type="entry name" value="GG_LECTIN"/>
    <property type="match status" value="1"/>
</dbReference>
<dbReference type="AlphaFoldDB" id="F2U158"/>
<dbReference type="EMBL" id="GL832958">
    <property type="protein sequence ID" value="EGD80632.1"/>
    <property type="molecule type" value="Genomic_DNA"/>
</dbReference>
<evidence type="ECO:0000259" key="2">
    <source>
        <dbReference type="Pfam" id="PF15711"/>
    </source>
</evidence>
<dbReference type="InterPro" id="IPR052252">
    <property type="entry name" value="CEMIP/CEMIP2"/>
</dbReference>
<dbReference type="PANTHER" id="PTHR15535">
    <property type="entry name" value="TRANSMEMBRANE PROTEIN 2-RELATED"/>
    <property type="match status" value="1"/>
</dbReference>
<keyword evidence="4" id="KW-1185">Reference proteome</keyword>
<organism evidence="4">
    <name type="scientific">Salpingoeca rosetta (strain ATCC 50818 / BSB-021)</name>
    <dbReference type="NCBI Taxonomy" id="946362"/>
    <lineage>
        <taxon>Eukaryota</taxon>
        <taxon>Choanoflagellata</taxon>
        <taxon>Craspedida</taxon>
        <taxon>Salpingoecidae</taxon>
        <taxon>Salpingoeca</taxon>
    </lineage>
</organism>
<proteinExistence type="predicted"/>
<dbReference type="InterPro" id="IPR039477">
    <property type="entry name" value="ILEI/PANDER_dom"/>
</dbReference>